<evidence type="ECO:0000313" key="1">
    <source>
        <dbReference type="EMBL" id="OYO15834.1"/>
    </source>
</evidence>
<proteinExistence type="predicted"/>
<evidence type="ECO:0000313" key="2">
    <source>
        <dbReference type="Proteomes" id="UP000215896"/>
    </source>
</evidence>
<accession>A0A255GS50</accession>
<dbReference type="AlphaFoldDB" id="A0A255GS50"/>
<dbReference type="PANTHER" id="PTHR43459">
    <property type="entry name" value="ENOYL-COA HYDRATASE"/>
    <property type="match status" value="1"/>
</dbReference>
<dbReference type="EMBL" id="NMVO01000009">
    <property type="protein sequence ID" value="OYO15834.1"/>
    <property type="molecule type" value="Genomic_DNA"/>
</dbReference>
<dbReference type="PANTHER" id="PTHR43459:SF1">
    <property type="entry name" value="EG:BACN32G11.4 PROTEIN"/>
    <property type="match status" value="1"/>
</dbReference>
<sequence>MALVDYEYADGAAWLTLADPDRGNLVTADSTAELAAAVRRADRDRARVIVLRASGRFFSVGGDLGSFADAPDLPAHLDDLATAMHRVIADLQRSPAIVVTVVQGMAAGIGFPLAAAGDLVIAADTARFTLGYTRIGLPGDGGTGLLTRSLGLHRTLALVLLNDRLTATEAQQAGLVARVFPADELDERVADLVAALAAGPASAQAAAKRLVRNAAADDVESRLAAEARAMTAAGGTPDVREGVDAFLGKREPRFGSGE</sequence>
<dbReference type="OrthoDB" id="8452484at2"/>
<dbReference type="SUPFAM" id="SSF52096">
    <property type="entry name" value="ClpP/crotonase"/>
    <property type="match status" value="1"/>
</dbReference>
<name>A0A255GS50_9ACTN</name>
<dbReference type="InterPro" id="IPR001753">
    <property type="entry name" value="Enoyl-CoA_hydra/iso"/>
</dbReference>
<dbReference type="CDD" id="cd06558">
    <property type="entry name" value="crotonase-like"/>
    <property type="match status" value="1"/>
</dbReference>
<protein>
    <submittedName>
        <fullName evidence="1">Enoyl-CoA hydratase</fullName>
    </submittedName>
</protein>
<gene>
    <name evidence="1" type="ORF">CGZ94_06245</name>
</gene>
<dbReference type="RefSeq" id="WP_094405118.1">
    <property type="nucleotide sequence ID" value="NZ_NMVO01000009.1"/>
</dbReference>
<keyword evidence="2" id="KW-1185">Reference proteome</keyword>
<comment type="caution">
    <text evidence="1">The sequence shown here is derived from an EMBL/GenBank/DDBJ whole genome shotgun (WGS) entry which is preliminary data.</text>
</comment>
<dbReference type="Gene3D" id="3.90.226.10">
    <property type="entry name" value="2-enoyl-CoA Hydratase, Chain A, domain 1"/>
    <property type="match status" value="1"/>
</dbReference>
<dbReference type="Proteomes" id="UP000215896">
    <property type="component" value="Unassembled WGS sequence"/>
</dbReference>
<dbReference type="GO" id="GO:0003824">
    <property type="term" value="F:catalytic activity"/>
    <property type="evidence" value="ECO:0007669"/>
    <property type="project" value="UniProtKB-ARBA"/>
</dbReference>
<dbReference type="Pfam" id="PF00378">
    <property type="entry name" value="ECH_1"/>
    <property type="match status" value="1"/>
</dbReference>
<reference evidence="1 2" key="1">
    <citation type="submission" date="2017-07" db="EMBL/GenBank/DDBJ databases">
        <title>Draft whole genome sequences of clinical Proprionibacteriaceae strains.</title>
        <authorList>
            <person name="Bernier A.-M."/>
            <person name="Bernard K."/>
            <person name="Domingo M.-C."/>
        </authorList>
    </citation>
    <scope>NUCLEOTIDE SEQUENCE [LARGE SCALE GENOMIC DNA]</scope>
    <source>
        <strain evidence="1 2">NML 030167</strain>
    </source>
</reference>
<organism evidence="1 2">
    <name type="scientific">Enemella evansiae</name>
    <dbReference type="NCBI Taxonomy" id="2016499"/>
    <lineage>
        <taxon>Bacteria</taxon>
        <taxon>Bacillati</taxon>
        <taxon>Actinomycetota</taxon>
        <taxon>Actinomycetes</taxon>
        <taxon>Propionibacteriales</taxon>
        <taxon>Propionibacteriaceae</taxon>
        <taxon>Enemella</taxon>
    </lineage>
</organism>
<dbReference type="InterPro" id="IPR029045">
    <property type="entry name" value="ClpP/crotonase-like_dom_sf"/>
</dbReference>